<accession>A0A1W2VPU7</accession>
<evidence type="ECO:0000256" key="6">
    <source>
        <dbReference type="ARBA" id="ARBA00023163"/>
    </source>
</evidence>
<dbReference type="EMBL" id="AB210577">
    <property type="protein sequence ID" value="BAE06582.1"/>
    <property type="molecule type" value="mRNA"/>
</dbReference>
<dbReference type="InterPro" id="IPR038398">
    <property type="entry name" value="NCD2_sf"/>
</dbReference>
<dbReference type="InterPro" id="IPR006989">
    <property type="entry name" value="NAB_co-repressor_dom"/>
</dbReference>
<dbReference type="PANTHER" id="PTHR12623">
    <property type="entry name" value="NGFI-A BINDING PROTEIN"/>
    <property type="match status" value="1"/>
</dbReference>
<evidence type="ECO:0000256" key="5">
    <source>
        <dbReference type="ARBA" id="ARBA00023015"/>
    </source>
</evidence>
<gene>
    <name evidence="11" type="primary">Ci-NAB1/2</name>
</gene>
<reference evidence="11" key="2">
    <citation type="journal article" date="2004" name="Development">
        <title>Gene expression profiles of transcription factors and signaling molecules in the ascidian embryo: towards a comprehensive understanding of gene networks.</title>
        <authorList>
            <person name="Imai K.S."/>
            <person name="Hino K."/>
            <person name="Yagi K."/>
            <person name="Satoh N."/>
            <person name="Satou Y."/>
        </authorList>
    </citation>
    <scope>NUCLEOTIDE SEQUENCE</scope>
</reference>
<keyword evidence="7" id="KW-0539">Nucleus</keyword>
<dbReference type="InterPro" id="IPR039040">
    <property type="entry name" value="NAB_fam"/>
</dbReference>
<feature type="compositionally biased region" description="Polar residues" evidence="8">
    <location>
        <begin position="164"/>
        <end position="175"/>
    </location>
</feature>
<feature type="region of interest" description="Disordered" evidence="8">
    <location>
        <begin position="134"/>
        <end position="175"/>
    </location>
</feature>
<sequence length="398" mass="45009">MEHTEPTTLGELQLYKVLQRANLLGYYDIFISHGGDDVQQLCEAGEEEFLEIMALIGMASKPLHVRRFQKTLQDWVTSPHLFQDININYRPAQSLSLSSLGINVPNIMEATNGSFTGSCNIKTLNQVKESLNNQAAHSNKLKPELKEKDVGGMPVLMSKPEPSSRITKTQPNQTTSLSLKLTEENEIDAETMKILVDVSKEEIKKLYPDQLSYEDAIEHIKKSSKKRPHLVRVLEMKNGSSKEKELHRQSSLFPAHISNRSLTSLSYFEIMCNEASNQICKLHPILLTSDRSERMKIAQSIVNKTNKLLLSNADKTLTNISNDCFTGEQLLTKLNEIRDQIVAFKQKMSEAESNKNFVTVLEYQSELARLGFKEKAIINLQKNHKILIPLSALPCKMP</sequence>
<reference evidence="11" key="1">
    <citation type="journal article" date="2003" name="Dev. Genes Evol.">
        <title>Genomewide surveys of developmentally relevant genes in Ciona intestinalis.</title>
        <authorList>
            <person name="Satou Y."/>
            <person name="Satoh N."/>
        </authorList>
    </citation>
    <scope>NUCLEOTIDE SEQUENCE</scope>
</reference>
<dbReference type="GO" id="GO:0003712">
    <property type="term" value="F:transcription coregulator activity"/>
    <property type="evidence" value="ECO:0007669"/>
    <property type="project" value="InterPro"/>
</dbReference>
<dbReference type="Pfam" id="PF04905">
    <property type="entry name" value="NCD2"/>
    <property type="match status" value="1"/>
</dbReference>
<dbReference type="InterPro" id="IPR006988">
    <property type="entry name" value="Nab_N"/>
</dbReference>
<feature type="domain" description="NAB co-repressor" evidence="10">
    <location>
        <begin position="189"/>
        <end position="304"/>
    </location>
</feature>
<evidence type="ECO:0000313" key="11">
    <source>
        <dbReference type="EMBL" id="BAE06582.1"/>
    </source>
</evidence>
<dbReference type="KEGG" id="cin:778695"/>
<protein>
    <submittedName>
        <fullName evidence="11">Ci-NAB1/2 protein</fullName>
    </submittedName>
</protein>
<dbReference type="AlphaFoldDB" id="Q4H345"/>
<keyword evidence="5" id="KW-0805">Transcription regulation</keyword>
<dbReference type="GO" id="GO:0005634">
    <property type="term" value="C:nucleus"/>
    <property type="evidence" value="ECO:0007669"/>
    <property type="project" value="UniProtKB-SubCell"/>
</dbReference>
<evidence type="ECO:0000256" key="3">
    <source>
        <dbReference type="ARBA" id="ARBA00011364"/>
    </source>
</evidence>
<keyword evidence="6" id="KW-0804">Transcription</keyword>
<dbReference type="Gene3D" id="1.20.120.2010">
    <property type="entry name" value="NAB conserved domain 2"/>
    <property type="match status" value="1"/>
</dbReference>
<evidence type="ECO:0000256" key="2">
    <source>
        <dbReference type="ARBA" id="ARBA00008864"/>
    </source>
</evidence>
<comment type="similarity">
    <text evidence="2">Belongs to the NAB family.</text>
</comment>
<evidence type="ECO:0000259" key="9">
    <source>
        <dbReference type="Pfam" id="PF04904"/>
    </source>
</evidence>
<dbReference type="OrthoDB" id="10028556at2759"/>
<name>Q4H345_CIOIN</name>
<feature type="domain" description="Nab N-terminal" evidence="9">
    <location>
        <begin position="6"/>
        <end position="83"/>
    </location>
</feature>
<evidence type="ECO:0000256" key="8">
    <source>
        <dbReference type="SAM" id="MobiDB-lite"/>
    </source>
</evidence>
<proteinExistence type="evidence at transcript level"/>
<evidence type="ECO:0000256" key="1">
    <source>
        <dbReference type="ARBA" id="ARBA00004123"/>
    </source>
</evidence>
<evidence type="ECO:0000256" key="4">
    <source>
        <dbReference type="ARBA" id="ARBA00022491"/>
    </source>
</evidence>
<feature type="compositionally biased region" description="Basic and acidic residues" evidence="8">
    <location>
        <begin position="141"/>
        <end position="150"/>
    </location>
</feature>
<evidence type="ECO:0000259" key="10">
    <source>
        <dbReference type="Pfam" id="PF04905"/>
    </source>
</evidence>
<reference evidence="11" key="3">
    <citation type="submission" date="2005-04" db="EMBL/GenBank/DDBJ databases">
        <title>Expressed genes in Ciona intestinalis.</title>
        <authorList>
            <person name="Satou Y."/>
        </authorList>
    </citation>
    <scope>NUCLEOTIDE SEQUENCE</scope>
</reference>
<accession>Q4H345</accession>
<dbReference type="Pfam" id="PF04904">
    <property type="entry name" value="SAM_NCD1"/>
    <property type="match status" value="1"/>
</dbReference>
<dbReference type="GO" id="GO:0045892">
    <property type="term" value="P:negative regulation of DNA-templated transcription"/>
    <property type="evidence" value="ECO:0007669"/>
    <property type="project" value="InterPro"/>
</dbReference>
<comment type="subunit">
    <text evidence="3">Homomultimers may associate with EGR1 bound to DNA.</text>
</comment>
<dbReference type="PANTHER" id="PTHR12623:SF10">
    <property type="entry name" value="NGFI-A-BINDING PROTEIN HOMOLOG"/>
    <property type="match status" value="1"/>
</dbReference>
<evidence type="ECO:0000256" key="7">
    <source>
        <dbReference type="ARBA" id="ARBA00023242"/>
    </source>
</evidence>
<keyword evidence="4" id="KW-0678">Repressor</keyword>
<comment type="subcellular location">
    <subcellularLocation>
        <location evidence="1">Nucleus</location>
    </subcellularLocation>
</comment>
<organism evidence="11">
    <name type="scientific">Ciona intestinalis</name>
    <name type="common">Transparent sea squirt</name>
    <name type="synonym">Ascidia intestinalis</name>
    <dbReference type="NCBI Taxonomy" id="7719"/>
    <lineage>
        <taxon>Eukaryota</taxon>
        <taxon>Metazoa</taxon>
        <taxon>Chordata</taxon>
        <taxon>Tunicata</taxon>
        <taxon>Ascidiacea</taxon>
        <taxon>Phlebobranchia</taxon>
        <taxon>Cionidae</taxon>
        <taxon>Ciona</taxon>
    </lineage>
</organism>